<evidence type="ECO:0000313" key="10">
    <source>
        <dbReference type="Proteomes" id="UP000241394"/>
    </source>
</evidence>
<dbReference type="EMBL" id="NKQK01000009">
    <property type="protein sequence ID" value="PSS21423.1"/>
    <property type="molecule type" value="Genomic_DNA"/>
</dbReference>
<dbReference type="InParanoid" id="A0A2R6R600"/>
<dbReference type="STRING" id="1590841.A0A2R6R600"/>
<dbReference type="InterPro" id="IPR017930">
    <property type="entry name" value="Myb_dom"/>
</dbReference>
<dbReference type="Gene3D" id="1.10.10.60">
    <property type="entry name" value="Homeodomain-like"/>
    <property type="match status" value="2"/>
</dbReference>
<dbReference type="NCBIfam" id="TIGR01557">
    <property type="entry name" value="myb_SHAQKYF"/>
    <property type="match status" value="1"/>
</dbReference>
<organism evidence="9 10">
    <name type="scientific">Actinidia chinensis var. chinensis</name>
    <name type="common">Chinese soft-hair kiwi</name>
    <dbReference type="NCBI Taxonomy" id="1590841"/>
    <lineage>
        <taxon>Eukaryota</taxon>
        <taxon>Viridiplantae</taxon>
        <taxon>Streptophyta</taxon>
        <taxon>Embryophyta</taxon>
        <taxon>Tracheophyta</taxon>
        <taxon>Spermatophyta</taxon>
        <taxon>Magnoliopsida</taxon>
        <taxon>eudicotyledons</taxon>
        <taxon>Gunneridae</taxon>
        <taxon>Pentapetalae</taxon>
        <taxon>asterids</taxon>
        <taxon>Ericales</taxon>
        <taxon>Actinidiaceae</taxon>
        <taxon>Actinidia</taxon>
    </lineage>
</organism>
<evidence type="ECO:0000313" key="9">
    <source>
        <dbReference type="EMBL" id="PSS21423.1"/>
    </source>
</evidence>
<dbReference type="OMA" id="KSEKACA"/>
<feature type="domain" description="SANT" evidence="7">
    <location>
        <begin position="128"/>
        <end position="181"/>
    </location>
</feature>
<dbReference type="PANTHER" id="PTHR44042:SF54">
    <property type="entry name" value="MYB-LIKE DNA-BINDING DOMAIN, SHAQKYF CLASS PROTEIN"/>
    <property type="match status" value="1"/>
</dbReference>
<keyword evidence="4" id="KW-0804">Transcription</keyword>
<keyword evidence="2" id="KW-0805">Transcription regulation</keyword>
<dbReference type="InterPro" id="IPR009057">
    <property type="entry name" value="Homeodomain-like_sf"/>
</dbReference>
<dbReference type="SMART" id="SM00717">
    <property type="entry name" value="SANT"/>
    <property type="match status" value="2"/>
</dbReference>
<comment type="caution">
    <text evidence="9">The sequence shown here is derived from an EMBL/GenBank/DDBJ whole genome shotgun (WGS) entry which is preliminary data.</text>
</comment>
<evidence type="ECO:0000256" key="1">
    <source>
        <dbReference type="ARBA" id="ARBA00004123"/>
    </source>
</evidence>
<keyword evidence="5" id="KW-0539">Nucleus</keyword>
<dbReference type="PROSITE" id="PS51294">
    <property type="entry name" value="HTH_MYB"/>
    <property type="match status" value="1"/>
</dbReference>
<dbReference type="Proteomes" id="UP000241394">
    <property type="component" value="Chromosome LG9"/>
</dbReference>
<keyword evidence="10" id="KW-1185">Reference proteome</keyword>
<feature type="domain" description="HTH myb-type" evidence="8">
    <location>
        <begin position="125"/>
        <end position="181"/>
    </location>
</feature>
<dbReference type="OrthoDB" id="118550at2759"/>
<protein>
    <submittedName>
        <fullName evidence="9">Transcription factor DIVARICATA like</fullName>
    </submittedName>
</protein>
<dbReference type="PANTHER" id="PTHR44042">
    <property type="entry name" value="DUPLICATED HOMEODOMAIN-LIKE SUPERFAMILY PROTEIN-RELATED"/>
    <property type="match status" value="1"/>
</dbReference>
<accession>A0A2R6R600</accession>
<dbReference type="PROSITE" id="PS51293">
    <property type="entry name" value="SANT"/>
    <property type="match status" value="1"/>
</dbReference>
<reference evidence="10" key="2">
    <citation type="journal article" date="2018" name="BMC Genomics">
        <title>A manually annotated Actinidia chinensis var. chinensis (kiwifruit) genome highlights the challenges associated with draft genomes and gene prediction in plants.</title>
        <authorList>
            <person name="Pilkington S.M."/>
            <person name="Crowhurst R."/>
            <person name="Hilario E."/>
            <person name="Nardozza S."/>
            <person name="Fraser L."/>
            <person name="Peng Y."/>
            <person name="Gunaseelan K."/>
            <person name="Simpson R."/>
            <person name="Tahir J."/>
            <person name="Deroles S.C."/>
            <person name="Templeton K."/>
            <person name="Luo Z."/>
            <person name="Davy M."/>
            <person name="Cheng C."/>
            <person name="McNeilage M."/>
            <person name="Scaglione D."/>
            <person name="Liu Y."/>
            <person name="Zhang Q."/>
            <person name="Datson P."/>
            <person name="De Silva N."/>
            <person name="Gardiner S.E."/>
            <person name="Bassett H."/>
            <person name="Chagne D."/>
            <person name="McCallum J."/>
            <person name="Dzierzon H."/>
            <person name="Deng C."/>
            <person name="Wang Y.Y."/>
            <person name="Barron L."/>
            <person name="Manako K."/>
            <person name="Bowen J."/>
            <person name="Foster T.M."/>
            <person name="Erridge Z.A."/>
            <person name="Tiffin H."/>
            <person name="Waite C.N."/>
            <person name="Davies K.M."/>
            <person name="Grierson E.P."/>
            <person name="Laing W.A."/>
            <person name="Kirk R."/>
            <person name="Chen X."/>
            <person name="Wood M."/>
            <person name="Montefiori M."/>
            <person name="Brummell D.A."/>
            <person name="Schwinn K.E."/>
            <person name="Catanach A."/>
            <person name="Fullerton C."/>
            <person name="Li D."/>
            <person name="Meiyalaghan S."/>
            <person name="Nieuwenhuizen N."/>
            <person name="Read N."/>
            <person name="Prakash R."/>
            <person name="Hunter D."/>
            <person name="Zhang H."/>
            <person name="McKenzie M."/>
            <person name="Knabel M."/>
            <person name="Harris A."/>
            <person name="Allan A.C."/>
            <person name="Gleave A."/>
            <person name="Chen A."/>
            <person name="Janssen B.J."/>
            <person name="Plunkett B."/>
            <person name="Ampomah-Dwamena C."/>
            <person name="Voogd C."/>
            <person name="Leif D."/>
            <person name="Lafferty D."/>
            <person name="Souleyre E.J.F."/>
            <person name="Varkonyi-Gasic E."/>
            <person name="Gambi F."/>
            <person name="Hanley J."/>
            <person name="Yao J.L."/>
            <person name="Cheung J."/>
            <person name="David K.M."/>
            <person name="Warren B."/>
            <person name="Marsh K."/>
            <person name="Snowden K.C."/>
            <person name="Lin-Wang K."/>
            <person name="Brian L."/>
            <person name="Martinez-Sanchez M."/>
            <person name="Wang M."/>
            <person name="Ileperuma N."/>
            <person name="Macnee N."/>
            <person name="Campin R."/>
            <person name="McAtee P."/>
            <person name="Drummond R.S.M."/>
            <person name="Espley R.V."/>
            <person name="Ireland H.S."/>
            <person name="Wu R."/>
            <person name="Atkinson R.G."/>
            <person name="Karunairetnam S."/>
            <person name="Bulley S."/>
            <person name="Chunkath S."/>
            <person name="Hanley Z."/>
            <person name="Storey R."/>
            <person name="Thrimawithana A.H."/>
            <person name="Thomson S."/>
            <person name="David C."/>
            <person name="Testolin R."/>
            <person name="Huang H."/>
            <person name="Hellens R.P."/>
            <person name="Schaffer R.J."/>
        </authorList>
    </citation>
    <scope>NUCLEOTIDE SEQUENCE [LARGE SCALE GENOMIC DNA]</scope>
    <source>
        <strain evidence="10">cv. Red5</strain>
    </source>
</reference>
<evidence type="ECO:0000256" key="4">
    <source>
        <dbReference type="ARBA" id="ARBA00023163"/>
    </source>
</evidence>
<dbReference type="FunFam" id="1.10.10.60:FF:000009">
    <property type="entry name" value="transcription factor MYB1R1"/>
    <property type="match status" value="1"/>
</dbReference>
<dbReference type="PROSITE" id="PS50090">
    <property type="entry name" value="MYB_LIKE"/>
    <property type="match status" value="1"/>
</dbReference>
<dbReference type="GO" id="GO:0003677">
    <property type="term" value="F:DNA binding"/>
    <property type="evidence" value="ECO:0007669"/>
    <property type="project" value="UniProtKB-KW"/>
</dbReference>
<gene>
    <name evidence="9" type="ORF">CEY00_Acc10467</name>
</gene>
<evidence type="ECO:0000256" key="5">
    <source>
        <dbReference type="ARBA" id="ARBA00023242"/>
    </source>
</evidence>
<dbReference type="InterPro" id="IPR006447">
    <property type="entry name" value="Myb_dom_plants"/>
</dbReference>
<name>A0A2R6R600_ACTCC</name>
<proteinExistence type="predicted"/>
<evidence type="ECO:0000259" key="6">
    <source>
        <dbReference type="PROSITE" id="PS50090"/>
    </source>
</evidence>
<keyword evidence="3" id="KW-0238">DNA-binding</keyword>
<dbReference type="GO" id="GO:0005634">
    <property type="term" value="C:nucleus"/>
    <property type="evidence" value="ECO:0007669"/>
    <property type="project" value="UniProtKB-SubCell"/>
</dbReference>
<evidence type="ECO:0000259" key="8">
    <source>
        <dbReference type="PROSITE" id="PS51294"/>
    </source>
</evidence>
<evidence type="ECO:0000256" key="2">
    <source>
        <dbReference type="ARBA" id="ARBA00023015"/>
    </source>
</evidence>
<feature type="domain" description="Myb-like" evidence="6">
    <location>
        <begin position="125"/>
        <end position="177"/>
    </location>
</feature>
<dbReference type="AlphaFoldDB" id="A0A2R6R600"/>
<comment type="subcellular location">
    <subcellularLocation>
        <location evidence="1">Nucleus</location>
    </subcellularLocation>
</comment>
<evidence type="ECO:0000259" key="7">
    <source>
        <dbReference type="PROSITE" id="PS51293"/>
    </source>
</evidence>
<reference evidence="9 10" key="1">
    <citation type="submission" date="2017-07" db="EMBL/GenBank/DDBJ databases">
        <title>An improved, manually edited Actinidia chinensis var. chinensis (kiwifruit) genome highlights the challenges associated with draft genomes and gene prediction in plants.</title>
        <authorList>
            <person name="Pilkington S."/>
            <person name="Crowhurst R."/>
            <person name="Hilario E."/>
            <person name="Nardozza S."/>
            <person name="Fraser L."/>
            <person name="Peng Y."/>
            <person name="Gunaseelan K."/>
            <person name="Simpson R."/>
            <person name="Tahir J."/>
            <person name="Deroles S."/>
            <person name="Templeton K."/>
            <person name="Luo Z."/>
            <person name="Davy M."/>
            <person name="Cheng C."/>
            <person name="Mcneilage M."/>
            <person name="Scaglione D."/>
            <person name="Liu Y."/>
            <person name="Zhang Q."/>
            <person name="Datson P."/>
            <person name="De Silva N."/>
            <person name="Gardiner S."/>
            <person name="Bassett H."/>
            <person name="Chagne D."/>
            <person name="Mccallum J."/>
            <person name="Dzierzon H."/>
            <person name="Deng C."/>
            <person name="Wang Y.-Y."/>
            <person name="Barron N."/>
            <person name="Manako K."/>
            <person name="Bowen J."/>
            <person name="Foster T."/>
            <person name="Erridge Z."/>
            <person name="Tiffin H."/>
            <person name="Waite C."/>
            <person name="Davies K."/>
            <person name="Grierson E."/>
            <person name="Laing W."/>
            <person name="Kirk R."/>
            <person name="Chen X."/>
            <person name="Wood M."/>
            <person name="Montefiori M."/>
            <person name="Brummell D."/>
            <person name="Schwinn K."/>
            <person name="Catanach A."/>
            <person name="Fullerton C."/>
            <person name="Li D."/>
            <person name="Meiyalaghan S."/>
            <person name="Nieuwenhuizen N."/>
            <person name="Read N."/>
            <person name="Prakash R."/>
            <person name="Hunter D."/>
            <person name="Zhang H."/>
            <person name="Mckenzie M."/>
            <person name="Knabel M."/>
            <person name="Harris A."/>
            <person name="Allan A."/>
            <person name="Chen A."/>
            <person name="Janssen B."/>
            <person name="Plunkett B."/>
            <person name="Dwamena C."/>
            <person name="Voogd C."/>
            <person name="Leif D."/>
            <person name="Lafferty D."/>
            <person name="Souleyre E."/>
            <person name="Varkonyi-Gasic E."/>
            <person name="Gambi F."/>
            <person name="Hanley J."/>
            <person name="Yao J.-L."/>
            <person name="Cheung J."/>
            <person name="David K."/>
            <person name="Warren B."/>
            <person name="Marsh K."/>
            <person name="Snowden K."/>
            <person name="Lin-Wang K."/>
            <person name="Brian L."/>
            <person name="Martinez-Sanchez M."/>
            <person name="Wang M."/>
            <person name="Ileperuma N."/>
            <person name="Macnee N."/>
            <person name="Campin R."/>
            <person name="Mcatee P."/>
            <person name="Drummond R."/>
            <person name="Espley R."/>
            <person name="Ireland H."/>
            <person name="Wu R."/>
            <person name="Atkinson R."/>
            <person name="Karunairetnam S."/>
            <person name="Bulley S."/>
            <person name="Chunkath S."/>
            <person name="Hanley Z."/>
            <person name="Storey R."/>
            <person name="Thrimawithana A."/>
            <person name="Thomson S."/>
            <person name="David C."/>
            <person name="Testolin R."/>
        </authorList>
    </citation>
    <scope>NUCLEOTIDE SEQUENCE [LARGE SCALE GENOMIC DNA]</scope>
    <source>
        <strain evidence="10">cv. Red5</strain>
        <tissue evidence="9">Young leaf</tissue>
    </source>
</reference>
<evidence type="ECO:0000256" key="3">
    <source>
        <dbReference type="ARBA" id="ARBA00023125"/>
    </source>
</evidence>
<dbReference type="CDD" id="cd00167">
    <property type="entry name" value="SANT"/>
    <property type="match status" value="2"/>
</dbReference>
<dbReference type="Pfam" id="PF00249">
    <property type="entry name" value="Myb_DNA-binding"/>
    <property type="match status" value="2"/>
</dbReference>
<dbReference type="InterPro" id="IPR017884">
    <property type="entry name" value="SANT_dom"/>
</dbReference>
<sequence>MEWSDIFESSSNPNLFSPFTPQFEVEPQYLMEWTFEENKVFENALAEFGLNSPAFFEHVASKLPYKSMEQIKRHYDCLIEDVEMIESDLFPTPKYESPEESIQGDVETKSEKACAKQARKAVSGHQRKRGVPWTEQEHQLFLMGLNKYGKGDWRSISRYYVVTKTPTQVASHAQKFFRRQTSTTPTDRRRPSIHDIQTVNSTFFSVPQKHKSPILTNELQTLDVVPLPNPYDLIPMYNHTFPNNDLTNFSNEIPVLPPGTSTFPMVMNSFFNYPSGVYPCSSSYPIPYPRNYP</sequence>
<dbReference type="SUPFAM" id="SSF46689">
    <property type="entry name" value="Homeodomain-like"/>
    <property type="match status" value="2"/>
</dbReference>
<dbReference type="InterPro" id="IPR001005">
    <property type="entry name" value="SANT/Myb"/>
</dbReference>
<dbReference type="Gramene" id="PSS21423">
    <property type="protein sequence ID" value="PSS21423"/>
    <property type="gene ID" value="CEY00_Acc10467"/>
</dbReference>